<feature type="domain" description="N-acetyltransferase" evidence="1">
    <location>
        <begin position="29"/>
        <end position="171"/>
    </location>
</feature>
<dbReference type="SUPFAM" id="SSF55729">
    <property type="entry name" value="Acyl-CoA N-acyltransferases (Nat)"/>
    <property type="match status" value="1"/>
</dbReference>
<accession>A0ABS5DRU0</accession>
<evidence type="ECO:0000313" key="2">
    <source>
        <dbReference type="EMBL" id="MBQ0933871.1"/>
    </source>
</evidence>
<dbReference type="PANTHER" id="PTHR43792">
    <property type="entry name" value="GNAT FAMILY, PUTATIVE (AFU_ORTHOLOGUE AFUA_3G00765)-RELATED-RELATED"/>
    <property type="match status" value="1"/>
</dbReference>
<evidence type="ECO:0000259" key="1">
    <source>
        <dbReference type="PROSITE" id="PS51186"/>
    </source>
</evidence>
<dbReference type="Gene3D" id="3.40.630.30">
    <property type="match status" value="1"/>
</dbReference>
<dbReference type="PROSITE" id="PS51186">
    <property type="entry name" value="GNAT"/>
    <property type="match status" value="1"/>
</dbReference>
<dbReference type="Pfam" id="PF13302">
    <property type="entry name" value="Acetyltransf_3"/>
    <property type="match status" value="1"/>
</dbReference>
<sequence length="180" mass="20309">MKTIATPSLTLEPQLAVHAPEMFSVLSDPAIYEFENQPPVNVEWLTTRFERLERRTSPDGSEHWLNWVIRLESGALAGYVQATVNADRTAYVAYELSSRYWRQGIGSNAVRAMMQELRDSYGVCTFLAVLKTRNFRSLGLLQKLGFEPASEALAAQHRDESDESVMVLAWPVNASVHHAR</sequence>
<dbReference type="InterPro" id="IPR000182">
    <property type="entry name" value="GNAT_dom"/>
</dbReference>
<name>A0ABS5DRU0_9BURK</name>
<gene>
    <name evidence="2" type="ORF">KAK11_00925</name>
</gene>
<evidence type="ECO:0000313" key="3">
    <source>
        <dbReference type="Proteomes" id="UP000672097"/>
    </source>
</evidence>
<dbReference type="RefSeq" id="WP_210805239.1">
    <property type="nucleotide sequence ID" value="NZ_JAGQDG010000001.1"/>
</dbReference>
<dbReference type="Proteomes" id="UP000672097">
    <property type="component" value="Unassembled WGS sequence"/>
</dbReference>
<dbReference type="PANTHER" id="PTHR43792:SF1">
    <property type="entry name" value="N-ACETYLTRANSFERASE DOMAIN-CONTAINING PROTEIN"/>
    <property type="match status" value="1"/>
</dbReference>
<protein>
    <submittedName>
        <fullName evidence="2">GNAT family N-acetyltransferase</fullName>
    </submittedName>
</protein>
<dbReference type="InterPro" id="IPR016181">
    <property type="entry name" value="Acyl_CoA_acyltransferase"/>
</dbReference>
<reference evidence="2 3" key="1">
    <citation type="submission" date="2021-04" db="EMBL/GenBank/DDBJ databases">
        <title>The genome sequence of type strain Ideonella paludis KCTC 32238.</title>
        <authorList>
            <person name="Liu Y."/>
        </authorList>
    </citation>
    <scope>NUCLEOTIDE SEQUENCE [LARGE SCALE GENOMIC DNA]</scope>
    <source>
        <strain evidence="2 3">KCTC 32238</strain>
    </source>
</reference>
<proteinExistence type="predicted"/>
<dbReference type="InterPro" id="IPR051531">
    <property type="entry name" value="N-acetyltransferase"/>
</dbReference>
<organism evidence="2 3">
    <name type="scientific">Ideonella paludis</name>
    <dbReference type="NCBI Taxonomy" id="1233411"/>
    <lineage>
        <taxon>Bacteria</taxon>
        <taxon>Pseudomonadati</taxon>
        <taxon>Pseudomonadota</taxon>
        <taxon>Betaproteobacteria</taxon>
        <taxon>Burkholderiales</taxon>
        <taxon>Sphaerotilaceae</taxon>
        <taxon>Ideonella</taxon>
    </lineage>
</organism>
<dbReference type="EMBL" id="JAGQDG010000001">
    <property type="protein sequence ID" value="MBQ0933871.1"/>
    <property type="molecule type" value="Genomic_DNA"/>
</dbReference>
<keyword evidence="3" id="KW-1185">Reference proteome</keyword>
<comment type="caution">
    <text evidence="2">The sequence shown here is derived from an EMBL/GenBank/DDBJ whole genome shotgun (WGS) entry which is preliminary data.</text>
</comment>